<dbReference type="EMBL" id="SRMF01000006">
    <property type="protein sequence ID" value="TGG92096.1"/>
    <property type="molecule type" value="Genomic_DNA"/>
</dbReference>
<dbReference type="Gene3D" id="3.30.750.24">
    <property type="entry name" value="STAS domain"/>
    <property type="match status" value="1"/>
</dbReference>
<accession>A0A4Z0WBV1</accession>
<dbReference type="RefSeq" id="WP_135484025.1">
    <property type="nucleotide sequence ID" value="NZ_SRMF01000006.1"/>
</dbReference>
<sequence length="130" mass="14562">MADLKEVFNDGTLKIHMQDDAKVLTLHLSGKSIIRDAMDTLLPIFMEQLGRAQEQGQKLVVDFRSVTYMNSSSFAPVIKVLEKARIGTTALLVRYNSREKWQETSFSALTIFQTPDGRIALNGDGDENGR</sequence>
<gene>
    <name evidence="1" type="ORF">E4656_14555</name>
</gene>
<evidence type="ECO:0008006" key="3">
    <source>
        <dbReference type="Google" id="ProtNLM"/>
    </source>
</evidence>
<proteinExistence type="predicted"/>
<dbReference type="InterPro" id="IPR036513">
    <property type="entry name" value="STAS_dom_sf"/>
</dbReference>
<dbReference type="Proteomes" id="UP000297475">
    <property type="component" value="Unassembled WGS sequence"/>
</dbReference>
<dbReference type="SUPFAM" id="SSF52091">
    <property type="entry name" value="SpoIIaa-like"/>
    <property type="match status" value="1"/>
</dbReference>
<organism evidence="1 2">
    <name type="scientific">Natronospirillum operosum</name>
    <dbReference type="NCBI Taxonomy" id="2759953"/>
    <lineage>
        <taxon>Bacteria</taxon>
        <taxon>Pseudomonadati</taxon>
        <taxon>Pseudomonadota</taxon>
        <taxon>Gammaproteobacteria</taxon>
        <taxon>Oceanospirillales</taxon>
        <taxon>Natronospirillaceae</taxon>
        <taxon>Natronospirillum</taxon>
    </lineage>
</organism>
<keyword evidence="2" id="KW-1185">Reference proteome</keyword>
<reference evidence="1 2" key="1">
    <citation type="submission" date="2019-04" db="EMBL/GenBank/DDBJ databases">
        <title>Natronospirillum operosus gen. nov., sp. nov., a haloalkaliphilic satellite isolated from decaying biomass of laboratory culture of cyanobacterium Geitlerinema sp. and proposal of Natronospirillaceae fam. nov. and Saccharospirillaceae fam. nov.</title>
        <authorList>
            <person name="Kevbrin V."/>
            <person name="Boltyanskaya Y."/>
            <person name="Koziaeva V."/>
            <person name="Grouzdev D.S."/>
            <person name="Park M."/>
            <person name="Cho J."/>
        </authorList>
    </citation>
    <scope>NUCLEOTIDE SEQUENCE [LARGE SCALE GENOMIC DNA]</scope>
    <source>
        <strain evidence="1 2">G-116</strain>
    </source>
</reference>
<evidence type="ECO:0000313" key="2">
    <source>
        <dbReference type="Proteomes" id="UP000297475"/>
    </source>
</evidence>
<dbReference type="OrthoDB" id="5521109at2"/>
<evidence type="ECO:0000313" key="1">
    <source>
        <dbReference type="EMBL" id="TGG92096.1"/>
    </source>
</evidence>
<protein>
    <recommendedName>
        <fullName evidence="3">STAS domain-containing protein</fullName>
    </recommendedName>
</protein>
<comment type="caution">
    <text evidence="1">The sequence shown here is derived from an EMBL/GenBank/DDBJ whole genome shotgun (WGS) entry which is preliminary data.</text>
</comment>
<dbReference type="AlphaFoldDB" id="A0A4Z0WBV1"/>
<name>A0A4Z0WBV1_9GAMM</name>